<dbReference type="EMBL" id="CP032157">
    <property type="protein sequence ID" value="AXY73563.1"/>
    <property type="molecule type" value="Genomic_DNA"/>
</dbReference>
<dbReference type="Proteomes" id="UP000263900">
    <property type="component" value="Chromosome"/>
</dbReference>
<feature type="transmembrane region" description="Helical" evidence="9">
    <location>
        <begin position="405"/>
        <end position="425"/>
    </location>
</feature>
<keyword evidence="3" id="KW-0597">Phosphoprotein</keyword>
<keyword evidence="8" id="KW-0902">Two-component regulatory system</keyword>
<evidence type="ECO:0000256" key="7">
    <source>
        <dbReference type="ARBA" id="ARBA00022840"/>
    </source>
</evidence>
<dbReference type="PANTHER" id="PTHR24421:SF10">
    <property type="entry name" value="NITRATE_NITRITE SENSOR PROTEIN NARQ"/>
    <property type="match status" value="1"/>
</dbReference>
<dbReference type="InterPro" id="IPR050482">
    <property type="entry name" value="Sensor_HK_TwoCompSys"/>
</dbReference>
<dbReference type="Gene3D" id="1.20.5.1930">
    <property type="match status" value="1"/>
</dbReference>
<dbReference type="Pfam" id="PF07730">
    <property type="entry name" value="HisKA_3"/>
    <property type="match status" value="1"/>
</dbReference>
<keyword evidence="6" id="KW-0418">Kinase</keyword>
<dbReference type="InterPro" id="IPR036890">
    <property type="entry name" value="HATPase_C_sf"/>
</dbReference>
<organism evidence="11 12">
    <name type="scientific">Paraflavitalea soli</name>
    <dbReference type="NCBI Taxonomy" id="2315862"/>
    <lineage>
        <taxon>Bacteria</taxon>
        <taxon>Pseudomonadati</taxon>
        <taxon>Bacteroidota</taxon>
        <taxon>Chitinophagia</taxon>
        <taxon>Chitinophagales</taxon>
        <taxon>Chitinophagaceae</taxon>
        <taxon>Paraflavitalea</taxon>
    </lineage>
</organism>
<dbReference type="InterPro" id="IPR011990">
    <property type="entry name" value="TPR-like_helical_dom_sf"/>
</dbReference>
<evidence type="ECO:0000256" key="4">
    <source>
        <dbReference type="ARBA" id="ARBA00022679"/>
    </source>
</evidence>
<dbReference type="EC" id="2.7.13.3" evidence="2"/>
<dbReference type="InterPro" id="IPR005467">
    <property type="entry name" value="His_kinase_dom"/>
</dbReference>
<dbReference type="OrthoDB" id="617348at2"/>
<dbReference type="SMART" id="SM00028">
    <property type="entry name" value="TPR"/>
    <property type="match status" value="3"/>
</dbReference>
<feature type="domain" description="Histidine kinase" evidence="10">
    <location>
        <begin position="568"/>
        <end position="656"/>
    </location>
</feature>
<keyword evidence="9" id="KW-1133">Transmembrane helix</keyword>
<dbReference type="PANTHER" id="PTHR24421">
    <property type="entry name" value="NITRATE/NITRITE SENSOR PROTEIN NARX-RELATED"/>
    <property type="match status" value="1"/>
</dbReference>
<accession>A0A3B7MJT4</accession>
<evidence type="ECO:0000256" key="9">
    <source>
        <dbReference type="SAM" id="Phobius"/>
    </source>
</evidence>
<dbReference type="GO" id="GO:0016020">
    <property type="term" value="C:membrane"/>
    <property type="evidence" value="ECO:0007669"/>
    <property type="project" value="InterPro"/>
</dbReference>
<dbReference type="InterPro" id="IPR011712">
    <property type="entry name" value="Sig_transdc_His_kin_sub3_dim/P"/>
</dbReference>
<dbReference type="Pfam" id="PF13374">
    <property type="entry name" value="TPR_10"/>
    <property type="match status" value="1"/>
</dbReference>
<keyword evidence="5" id="KW-0547">Nucleotide-binding</keyword>
<keyword evidence="9" id="KW-0472">Membrane</keyword>
<keyword evidence="7" id="KW-0067">ATP-binding</keyword>
<evidence type="ECO:0000256" key="3">
    <source>
        <dbReference type="ARBA" id="ARBA00022553"/>
    </source>
</evidence>
<dbReference type="GO" id="GO:0046983">
    <property type="term" value="F:protein dimerization activity"/>
    <property type="evidence" value="ECO:0007669"/>
    <property type="project" value="InterPro"/>
</dbReference>
<keyword evidence="12" id="KW-1185">Reference proteome</keyword>
<dbReference type="InterPro" id="IPR003594">
    <property type="entry name" value="HATPase_dom"/>
</dbReference>
<evidence type="ECO:0000256" key="6">
    <source>
        <dbReference type="ARBA" id="ARBA00022777"/>
    </source>
</evidence>
<dbReference type="AlphaFoldDB" id="A0A3B7MJT4"/>
<keyword evidence="9" id="KW-0812">Transmembrane</keyword>
<dbReference type="Gene3D" id="3.30.565.10">
    <property type="entry name" value="Histidine kinase-like ATPase, C-terminal domain"/>
    <property type="match status" value="1"/>
</dbReference>
<sequence>MKTGSKQVWLLFFLFLQVTAYGQQSLQEVYDLYRPQLSQAKGDTTHVKLLWKYGYALMQAGSDSALPVLEQAEQLAIKINMPAGVAGSARMKGQAYLQRRDPDAAKAQFERAIQLYSALPKQTENLATAYGLLGQTLDNDGATDEGIAKFLKAAEIAEANGHTRLLAQLYTSVSAAFGKLRHTEKTLEYAGKVEQIAMQVKDTLMLINSLNNKAAIYGIQGKHAEALAIYRKIMLLSDLKNYYTGRVVSRLNTGDHYEVTGQLDSAVHYLGAAELLARQANDEYHLSRIDLVFARTYLKMKEYVKAKTRVERSIATALPAKNYETLRFCYACLTRVYAGLGKSDSSMAAFSQYQEYNDSLTSERVSGQVVAYETKFQTLQKDKEISKKQLALVQKDLELKQKNTYILVAVGIVIVLLLVGAMLWFNYRQKQRLQAQQLITLQREHEISSIQAMMDGEERERVRIASNLHDGAGSLLSAVKLYLSALGNQHQQLSASTTYQETLGLVNDAASEIRETSHNLMPRVIRQQGLREAVRTYCDKLNKNDQIAVEFNAYGVPRRLDEAMELMVYRTIQELIGNVLKHAEATHVLVQLSFDKDLFSVTVEDNGKGFDKRNREHKAGIGIYGIQSRVEAFHGTMDIDSSPTGTSVYLEFKTTALIQEV</sequence>
<reference evidence="11 12" key="1">
    <citation type="submission" date="2018-09" db="EMBL/GenBank/DDBJ databases">
        <title>Genome sequencing of strain 6GH32-13.</title>
        <authorList>
            <person name="Weon H.-Y."/>
            <person name="Heo J."/>
            <person name="Kwon S.-W."/>
        </authorList>
    </citation>
    <scope>NUCLEOTIDE SEQUENCE [LARGE SCALE GENOMIC DNA]</scope>
    <source>
        <strain evidence="11 12">5GH32-13</strain>
    </source>
</reference>
<dbReference type="PROSITE" id="PS50109">
    <property type="entry name" value="HIS_KIN"/>
    <property type="match status" value="1"/>
</dbReference>
<protein>
    <recommendedName>
        <fullName evidence="2">histidine kinase</fullName>
        <ecNumber evidence="2">2.7.13.3</ecNumber>
    </recommendedName>
</protein>
<dbReference type="SMART" id="SM00387">
    <property type="entry name" value="HATPase_c"/>
    <property type="match status" value="1"/>
</dbReference>
<evidence type="ECO:0000259" key="10">
    <source>
        <dbReference type="PROSITE" id="PS50109"/>
    </source>
</evidence>
<dbReference type="GO" id="GO:0000155">
    <property type="term" value="F:phosphorelay sensor kinase activity"/>
    <property type="evidence" value="ECO:0007669"/>
    <property type="project" value="InterPro"/>
</dbReference>
<evidence type="ECO:0000256" key="5">
    <source>
        <dbReference type="ARBA" id="ARBA00022741"/>
    </source>
</evidence>
<dbReference type="SUPFAM" id="SSF55874">
    <property type="entry name" value="ATPase domain of HSP90 chaperone/DNA topoisomerase II/histidine kinase"/>
    <property type="match status" value="1"/>
</dbReference>
<proteinExistence type="predicted"/>
<dbReference type="SUPFAM" id="SSF48452">
    <property type="entry name" value="TPR-like"/>
    <property type="match status" value="3"/>
</dbReference>
<evidence type="ECO:0000313" key="12">
    <source>
        <dbReference type="Proteomes" id="UP000263900"/>
    </source>
</evidence>
<evidence type="ECO:0000256" key="2">
    <source>
        <dbReference type="ARBA" id="ARBA00012438"/>
    </source>
</evidence>
<gene>
    <name evidence="11" type="ORF">D3H65_06025</name>
</gene>
<evidence type="ECO:0000256" key="1">
    <source>
        <dbReference type="ARBA" id="ARBA00000085"/>
    </source>
</evidence>
<dbReference type="CDD" id="cd16917">
    <property type="entry name" value="HATPase_UhpB-NarQ-NarX-like"/>
    <property type="match status" value="1"/>
</dbReference>
<comment type="catalytic activity">
    <reaction evidence="1">
        <text>ATP + protein L-histidine = ADP + protein N-phospho-L-histidine.</text>
        <dbReference type="EC" id="2.7.13.3"/>
    </reaction>
</comment>
<dbReference type="Pfam" id="PF13181">
    <property type="entry name" value="TPR_8"/>
    <property type="match status" value="1"/>
</dbReference>
<dbReference type="GO" id="GO:0005524">
    <property type="term" value="F:ATP binding"/>
    <property type="evidence" value="ECO:0007669"/>
    <property type="project" value="UniProtKB-KW"/>
</dbReference>
<evidence type="ECO:0000313" key="11">
    <source>
        <dbReference type="EMBL" id="AXY73563.1"/>
    </source>
</evidence>
<dbReference type="Pfam" id="PF02518">
    <property type="entry name" value="HATPase_c"/>
    <property type="match status" value="1"/>
</dbReference>
<dbReference type="InterPro" id="IPR019734">
    <property type="entry name" value="TPR_rpt"/>
</dbReference>
<keyword evidence="4" id="KW-0808">Transferase</keyword>
<name>A0A3B7MJT4_9BACT</name>
<dbReference type="Gene3D" id="1.25.40.10">
    <property type="entry name" value="Tetratricopeptide repeat domain"/>
    <property type="match status" value="2"/>
</dbReference>
<dbReference type="KEGG" id="pseg:D3H65_06025"/>
<dbReference type="RefSeq" id="WP_119049401.1">
    <property type="nucleotide sequence ID" value="NZ_CP032157.1"/>
</dbReference>
<evidence type="ECO:0000256" key="8">
    <source>
        <dbReference type="ARBA" id="ARBA00023012"/>
    </source>
</evidence>